<evidence type="ECO:0000313" key="1">
    <source>
        <dbReference type="EMBL" id="KAJ8126467.1"/>
    </source>
</evidence>
<dbReference type="EMBL" id="JAPUUL010001845">
    <property type="protein sequence ID" value="KAJ8126467.1"/>
    <property type="molecule type" value="Genomic_DNA"/>
</dbReference>
<organism evidence="1 2">
    <name type="scientific">Lasiodiplodia mahajangana</name>
    <dbReference type="NCBI Taxonomy" id="1108764"/>
    <lineage>
        <taxon>Eukaryota</taxon>
        <taxon>Fungi</taxon>
        <taxon>Dikarya</taxon>
        <taxon>Ascomycota</taxon>
        <taxon>Pezizomycotina</taxon>
        <taxon>Dothideomycetes</taxon>
        <taxon>Dothideomycetes incertae sedis</taxon>
        <taxon>Botryosphaeriales</taxon>
        <taxon>Botryosphaeriaceae</taxon>
        <taxon>Lasiodiplodia</taxon>
    </lineage>
</organism>
<protein>
    <submittedName>
        <fullName evidence="1">Uncharacterized protein</fullName>
    </submittedName>
</protein>
<evidence type="ECO:0000313" key="2">
    <source>
        <dbReference type="Proteomes" id="UP001153332"/>
    </source>
</evidence>
<name>A0ACC2JGF8_9PEZI</name>
<sequence length="473" mass="51676">MDSAQGRPRDTPFGYDFSDGTMRPPSPHGEPILGPNDNNLLGNFFNTNFSNGMGFGPFPEFDEEEWAHDLPDILLGHTTSYGRQPQADLAGMTIAGLPQTEHGDYITFSQNPMPPPPSLSHPPLGPLPPHQSRSQSQPTLYPFQQPHSQPLHSQRSFQAPIGQNPHEDAAALLTTLQAGQPRMYSSRTNTISNFHSSSHVQPPRNHRLSLPQAHLAPGHSGPIQLTEPNGDHTLFLNMVVGSQESTSQQLAARRPLEFGTDCLFGQGTFVPPKHESSEALERRRMAAVGGALELNSSTSNTQPSSPMGNREMAPYAALDSSNRHIKLEENGPTTPSKRRKSKAKVDTEEDGDFAAPPPKPTAKKRKSKGDINGTSDSPSVVQEASGKRRKSAPSQSKPPRENLTDAQKRENHIKSEQKRRGAIKEGFDDLTFIVPNLQNGGYSKSSMLNIAGEWLEALIKGNKELDHEGDHGH</sequence>
<keyword evidence="2" id="KW-1185">Reference proteome</keyword>
<comment type="caution">
    <text evidence="1">The sequence shown here is derived from an EMBL/GenBank/DDBJ whole genome shotgun (WGS) entry which is preliminary data.</text>
</comment>
<dbReference type="Proteomes" id="UP001153332">
    <property type="component" value="Unassembled WGS sequence"/>
</dbReference>
<gene>
    <name evidence="1" type="ORF">O1611_g7171</name>
</gene>
<reference evidence="1" key="1">
    <citation type="submission" date="2022-12" db="EMBL/GenBank/DDBJ databases">
        <title>Genome Sequence of Lasiodiplodia mahajangana.</title>
        <authorList>
            <person name="Buettner E."/>
        </authorList>
    </citation>
    <scope>NUCLEOTIDE SEQUENCE</scope>
    <source>
        <strain evidence="1">VT137</strain>
    </source>
</reference>
<accession>A0ACC2JGF8</accession>
<proteinExistence type="predicted"/>